<accession>A0A9W9LAI6</accession>
<sequence>MDEVQTVLEHFRVLPSSSRRELYHGILGQLRRNEWRQIKERADEITFSCDILGSLPIEIVSLVAAHMNLADLVVSRRWKETLSSPAVQLSAIRSVMGHKSAAQIGDHSSPVQLIKKRVRMERGQPTSKFKLRSPFSEEYDEWMVSGGAGYFNDIYAWLDGSSGRTSISLLNLRTGVRNQVTTENREKLSELNISEKLVAAISMRGYCHVWDLETLEHKAFRLPSRSYTRFLISGIQILIAFGDQLVHWGFHSETARTLNVGPSVALLALDPAKDEFTVASLTDSSRGIPEFPQWRNSCGSRLQLRIEKYTIGTSNDFHLLYTKYQYLPFEAAFEWTWSLSEGLEHIARDQSSVILNRCRIIRANDDTPLSGLNQEEYVVYFSIDMTEDHIDVHVAPADANFTDQGLIYTFRNMDPLSIKICTATPKGSLQYYPVRRKILDMKYQWVHGDKNFVVFVGMEDVEVWSFDETWQPAEIHEAY</sequence>
<keyword evidence="2" id="KW-1185">Reference proteome</keyword>
<proteinExistence type="predicted"/>
<name>A0A9W9LAI6_9EURO</name>
<organism evidence="1 2">
    <name type="scientific">Penicillium atrosanguineum</name>
    <dbReference type="NCBI Taxonomy" id="1132637"/>
    <lineage>
        <taxon>Eukaryota</taxon>
        <taxon>Fungi</taxon>
        <taxon>Dikarya</taxon>
        <taxon>Ascomycota</taxon>
        <taxon>Pezizomycotina</taxon>
        <taxon>Eurotiomycetes</taxon>
        <taxon>Eurotiomycetidae</taxon>
        <taxon>Eurotiales</taxon>
        <taxon>Aspergillaceae</taxon>
        <taxon>Penicillium</taxon>
    </lineage>
</organism>
<dbReference type="EMBL" id="JAPZBO010000007">
    <property type="protein sequence ID" value="KAJ5311238.1"/>
    <property type="molecule type" value="Genomic_DNA"/>
</dbReference>
<dbReference type="Proteomes" id="UP001147746">
    <property type="component" value="Unassembled WGS sequence"/>
</dbReference>
<gene>
    <name evidence="1" type="ORF">N7476_007098</name>
</gene>
<dbReference type="AlphaFoldDB" id="A0A9W9LAI6"/>
<protein>
    <recommendedName>
        <fullName evidence="3">F-box domain-containing protein</fullName>
    </recommendedName>
</protein>
<reference evidence="1" key="1">
    <citation type="submission" date="2022-12" db="EMBL/GenBank/DDBJ databases">
        <authorList>
            <person name="Petersen C."/>
        </authorList>
    </citation>
    <scope>NUCLEOTIDE SEQUENCE</scope>
    <source>
        <strain evidence="1">IBT 21472</strain>
    </source>
</reference>
<evidence type="ECO:0008006" key="3">
    <source>
        <dbReference type="Google" id="ProtNLM"/>
    </source>
</evidence>
<comment type="caution">
    <text evidence="1">The sequence shown here is derived from an EMBL/GenBank/DDBJ whole genome shotgun (WGS) entry which is preliminary data.</text>
</comment>
<evidence type="ECO:0000313" key="1">
    <source>
        <dbReference type="EMBL" id="KAJ5311238.1"/>
    </source>
</evidence>
<evidence type="ECO:0000313" key="2">
    <source>
        <dbReference type="Proteomes" id="UP001147746"/>
    </source>
</evidence>
<reference evidence="1" key="2">
    <citation type="journal article" date="2023" name="IMA Fungus">
        <title>Comparative genomic study of the Penicillium genus elucidates a diverse pangenome and 15 lateral gene transfer events.</title>
        <authorList>
            <person name="Petersen C."/>
            <person name="Sorensen T."/>
            <person name="Nielsen M.R."/>
            <person name="Sondergaard T.E."/>
            <person name="Sorensen J.L."/>
            <person name="Fitzpatrick D.A."/>
            <person name="Frisvad J.C."/>
            <person name="Nielsen K.L."/>
        </authorList>
    </citation>
    <scope>NUCLEOTIDE SEQUENCE</scope>
    <source>
        <strain evidence="1">IBT 21472</strain>
    </source>
</reference>
<dbReference type="OrthoDB" id="5295250at2759"/>